<organism evidence="2 3">
    <name type="scientific">Jiangella alkaliphila</name>
    <dbReference type="NCBI Taxonomy" id="419479"/>
    <lineage>
        <taxon>Bacteria</taxon>
        <taxon>Bacillati</taxon>
        <taxon>Actinomycetota</taxon>
        <taxon>Actinomycetes</taxon>
        <taxon>Jiangellales</taxon>
        <taxon>Jiangellaceae</taxon>
        <taxon>Jiangella</taxon>
    </lineage>
</organism>
<feature type="transmembrane region" description="Helical" evidence="1">
    <location>
        <begin position="229"/>
        <end position="246"/>
    </location>
</feature>
<keyword evidence="3" id="KW-1185">Reference proteome</keyword>
<dbReference type="AlphaFoldDB" id="A0A1H2L2H9"/>
<keyword evidence="1" id="KW-0472">Membrane</keyword>
<evidence type="ECO:0000313" key="3">
    <source>
        <dbReference type="Proteomes" id="UP000182977"/>
    </source>
</evidence>
<feature type="transmembrane region" description="Helical" evidence="1">
    <location>
        <begin position="22"/>
        <end position="41"/>
    </location>
</feature>
<keyword evidence="1" id="KW-0812">Transmembrane</keyword>
<gene>
    <name evidence="2" type="ORF">SAMN04488563_4920</name>
</gene>
<feature type="transmembrane region" description="Helical" evidence="1">
    <location>
        <begin position="258"/>
        <end position="276"/>
    </location>
</feature>
<evidence type="ECO:0000256" key="1">
    <source>
        <dbReference type="SAM" id="Phobius"/>
    </source>
</evidence>
<accession>A0A1H2L2H9</accession>
<feature type="transmembrane region" description="Helical" evidence="1">
    <location>
        <begin position="47"/>
        <end position="68"/>
    </location>
</feature>
<reference evidence="3" key="1">
    <citation type="submission" date="2016-10" db="EMBL/GenBank/DDBJ databases">
        <authorList>
            <person name="Varghese N."/>
            <person name="Submissions S."/>
        </authorList>
    </citation>
    <scope>NUCLEOTIDE SEQUENCE [LARGE SCALE GENOMIC DNA]</scope>
    <source>
        <strain evidence="3">DSM 45079</strain>
    </source>
</reference>
<protein>
    <submittedName>
        <fullName evidence="2">Uncharacterized protein</fullName>
    </submittedName>
</protein>
<keyword evidence="1" id="KW-1133">Transmembrane helix</keyword>
<dbReference type="EMBL" id="LT629791">
    <property type="protein sequence ID" value="SDU75223.1"/>
    <property type="molecule type" value="Genomic_DNA"/>
</dbReference>
<evidence type="ECO:0000313" key="2">
    <source>
        <dbReference type="EMBL" id="SDU75223.1"/>
    </source>
</evidence>
<dbReference type="STRING" id="419479.SAMN04488563_4920"/>
<name>A0A1H2L2H9_9ACTN</name>
<sequence length="393" mass="42184">MAAMADSGTGTAIWVSVRTSRAVQWFVSAAVTASFGFSAWLLAGLALVPAALAGAAVLVLTGWLIVALPRQWTGQGVSVSADGLVLTARRLAWFRDSEAVVGWDEVHAVRRGTRTAGRRPGVPRGPAAFFDRLSSLGDEVTLEFHLVAPRPLDLPHWAVEEGARLVLTVADAPRQAVERAVRVVRADLLDPRPTSAPSTRQPSAPGRTGWVSLRGAGFLPLWQGTLGPTLYVIGLVCAAFLGYAGVRAAVHGLGDDDLAVVALLFPFGAAAAGWTLRRLPRLLTRQGVAADDAGVALVQEPRWWFAGATTQLPWPEVRSVSEGVLVTGDHKNRRSHRVVELRLHHDHAGPLPSWVEVKSRRRQTTGLVIAPGRRRHARVLAVLRAAGPEYFPD</sequence>
<proteinExistence type="predicted"/>
<dbReference type="Proteomes" id="UP000182977">
    <property type="component" value="Chromosome I"/>
</dbReference>